<name>A0ABX5Q4F6_9BACL</name>
<dbReference type="EMBL" id="CP025688">
    <property type="protein sequence ID" value="QAA21519.1"/>
    <property type="molecule type" value="Genomic_DNA"/>
</dbReference>
<keyword evidence="1" id="KW-0472">Membrane</keyword>
<keyword evidence="1" id="KW-1133">Transmembrane helix</keyword>
<feature type="transmembrane region" description="Helical" evidence="1">
    <location>
        <begin position="6"/>
        <end position="25"/>
    </location>
</feature>
<dbReference type="RefSeq" id="WP_128166025.1">
    <property type="nucleotide sequence ID" value="NZ_CP025688.1"/>
</dbReference>
<proteinExistence type="predicted"/>
<gene>
    <name evidence="2" type="ORF">C0674_02150</name>
</gene>
<sequence length="139" mass="15998">MSLLVIVLSSLYFWSMLSGLHLDASERQHAKKLHWRHLHGKKRHRLYIEMAIAFLFWVGLISLSFSLDHPWMTVGAMILFLIVAAINLKRTAWPAESKVSLHRPSSANVVATLDQAEKLLKLRFRETIGNIHLRHGPTR</sequence>
<keyword evidence="1" id="KW-0812">Transmembrane</keyword>
<organism evidence="2 3">
    <name type="scientific">Sporolactobacillus terrae</name>
    <dbReference type="NCBI Taxonomy" id="269673"/>
    <lineage>
        <taxon>Bacteria</taxon>
        <taxon>Bacillati</taxon>
        <taxon>Bacillota</taxon>
        <taxon>Bacilli</taxon>
        <taxon>Bacillales</taxon>
        <taxon>Sporolactobacillaceae</taxon>
        <taxon>Sporolactobacillus</taxon>
    </lineage>
</organism>
<feature type="transmembrane region" description="Helical" evidence="1">
    <location>
        <begin position="46"/>
        <end position="65"/>
    </location>
</feature>
<feature type="transmembrane region" description="Helical" evidence="1">
    <location>
        <begin position="71"/>
        <end position="88"/>
    </location>
</feature>
<evidence type="ECO:0000313" key="3">
    <source>
        <dbReference type="Proteomes" id="UP000285882"/>
    </source>
</evidence>
<evidence type="ECO:0000313" key="2">
    <source>
        <dbReference type="EMBL" id="QAA21519.1"/>
    </source>
</evidence>
<keyword evidence="3" id="KW-1185">Reference proteome</keyword>
<dbReference type="Proteomes" id="UP000285882">
    <property type="component" value="Chromosome"/>
</dbReference>
<reference evidence="2 3" key="1">
    <citation type="submission" date="2018-01" db="EMBL/GenBank/DDBJ databases">
        <title>Complete genome sequencing of Sporolactobacillus terrae DLG3.</title>
        <authorList>
            <person name="Nam Y.-D."/>
            <person name="Kang J."/>
            <person name="Chung W.-H."/>
        </authorList>
    </citation>
    <scope>NUCLEOTIDE SEQUENCE [LARGE SCALE GENOMIC DNA]</scope>
    <source>
        <strain evidence="2 3">DLG3</strain>
    </source>
</reference>
<evidence type="ECO:0000256" key="1">
    <source>
        <dbReference type="SAM" id="Phobius"/>
    </source>
</evidence>
<accession>A0ABX5Q4F6</accession>
<protein>
    <submittedName>
        <fullName evidence="2">Uncharacterized protein</fullName>
    </submittedName>
</protein>